<dbReference type="Gene3D" id="3.40.630.30">
    <property type="match status" value="1"/>
</dbReference>
<dbReference type="RefSeq" id="WP_204287235.1">
    <property type="nucleotide sequence ID" value="NZ_BAABEJ010000019.1"/>
</dbReference>
<comment type="caution">
    <text evidence="2">The sequence shown here is derived from an EMBL/GenBank/DDBJ whole genome shotgun (WGS) entry which is preliminary data.</text>
</comment>
<dbReference type="InterPro" id="IPR016181">
    <property type="entry name" value="Acyl_CoA_acyltransferase"/>
</dbReference>
<name>A0ABQ4FHU7_9ACTN</name>
<proteinExistence type="predicted"/>
<dbReference type="SUPFAM" id="SSF55729">
    <property type="entry name" value="Acyl-CoA N-acyltransferases (Nat)"/>
    <property type="match status" value="1"/>
</dbReference>
<evidence type="ECO:0000259" key="1">
    <source>
        <dbReference type="PROSITE" id="PS51186"/>
    </source>
</evidence>
<evidence type="ECO:0000313" key="2">
    <source>
        <dbReference type="EMBL" id="GIH34411.1"/>
    </source>
</evidence>
<feature type="domain" description="N-acetyltransferase" evidence="1">
    <location>
        <begin position="1"/>
        <end position="157"/>
    </location>
</feature>
<keyword evidence="3" id="KW-1185">Reference proteome</keyword>
<sequence>MLIRRENLGDVEAVRGVVAAAFAPHQEARHPGRPQVPPVEVVLLDELRTDPGWLPELSLVAPAPDGGIAGHVLCTRAHVGTVPVVGLGPLSVHPAHQRRGVGSALVHAALGAAEALGEPLVGLLGDPAYYRRFGFEPASAHGVAAPDPSWGEFFQVRVFGRSAPRGPFAYAEPFSRVDGG</sequence>
<gene>
    <name evidence="2" type="primary">yhbS</name>
    <name evidence="2" type="ORF">Mam01_45750</name>
</gene>
<reference evidence="2 3" key="1">
    <citation type="submission" date="2021-01" db="EMBL/GenBank/DDBJ databases">
        <title>Whole genome shotgun sequence of Microbispora amethystogenes NBRC 101907.</title>
        <authorList>
            <person name="Komaki H."/>
            <person name="Tamura T."/>
        </authorList>
    </citation>
    <scope>NUCLEOTIDE SEQUENCE [LARGE SCALE GENOMIC DNA]</scope>
    <source>
        <strain evidence="2 3">NBRC 101907</strain>
    </source>
</reference>
<protein>
    <submittedName>
        <fullName evidence="2">N-acetyltransferase</fullName>
    </submittedName>
</protein>
<organism evidence="2 3">
    <name type="scientific">Microbispora amethystogenes</name>
    <dbReference type="NCBI Taxonomy" id="1427754"/>
    <lineage>
        <taxon>Bacteria</taxon>
        <taxon>Bacillati</taxon>
        <taxon>Actinomycetota</taxon>
        <taxon>Actinomycetes</taxon>
        <taxon>Streptosporangiales</taxon>
        <taxon>Streptosporangiaceae</taxon>
        <taxon>Microbispora</taxon>
    </lineage>
</organism>
<dbReference type="Proteomes" id="UP000651728">
    <property type="component" value="Unassembled WGS sequence"/>
</dbReference>
<dbReference type="PROSITE" id="PS51186">
    <property type="entry name" value="GNAT"/>
    <property type="match status" value="1"/>
</dbReference>
<accession>A0ABQ4FHU7</accession>
<dbReference type="Pfam" id="PF13508">
    <property type="entry name" value="Acetyltransf_7"/>
    <property type="match status" value="1"/>
</dbReference>
<dbReference type="CDD" id="cd04301">
    <property type="entry name" value="NAT_SF"/>
    <property type="match status" value="1"/>
</dbReference>
<dbReference type="EMBL" id="BOOB01000036">
    <property type="protein sequence ID" value="GIH34411.1"/>
    <property type="molecule type" value="Genomic_DNA"/>
</dbReference>
<evidence type="ECO:0000313" key="3">
    <source>
        <dbReference type="Proteomes" id="UP000651728"/>
    </source>
</evidence>
<dbReference type="InterPro" id="IPR000182">
    <property type="entry name" value="GNAT_dom"/>
</dbReference>